<accession>A0A9W4JPN1</accession>
<dbReference type="Proteomes" id="UP001152646">
    <property type="component" value="Unassembled WGS sequence"/>
</dbReference>
<dbReference type="SUPFAM" id="SSF48230">
    <property type="entry name" value="Chondroitin AC/alginate lyase"/>
    <property type="match status" value="1"/>
</dbReference>
<feature type="signal peptide" evidence="3">
    <location>
        <begin position="1"/>
        <end position="19"/>
    </location>
</feature>
<evidence type="ECO:0000259" key="4">
    <source>
        <dbReference type="Pfam" id="PF05426"/>
    </source>
</evidence>
<dbReference type="InterPro" id="IPR008929">
    <property type="entry name" value="Chondroitin_lyas"/>
</dbReference>
<dbReference type="GO" id="GO:0016829">
    <property type="term" value="F:lyase activity"/>
    <property type="evidence" value="ECO:0007669"/>
    <property type="project" value="UniProtKB-KW"/>
</dbReference>
<dbReference type="OrthoDB" id="5302720at2759"/>
<dbReference type="AlphaFoldDB" id="A0A9W4JPN1"/>
<reference evidence="5" key="1">
    <citation type="submission" date="2021-07" db="EMBL/GenBank/DDBJ databases">
        <authorList>
            <person name="Branca A.L. A."/>
        </authorList>
    </citation>
    <scope>NUCLEOTIDE SEQUENCE</scope>
</reference>
<dbReference type="GO" id="GO:0042597">
    <property type="term" value="C:periplasmic space"/>
    <property type="evidence" value="ECO:0007669"/>
    <property type="project" value="InterPro"/>
</dbReference>
<evidence type="ECO:0000313" key="6">
    <source>
        <dbReference type="Proteomes" id="UP001152646"/>
    </source>
</evidence>
<dbReference type="InterPro" id="IPR008397">
    <property type="entry name" value="Alginate_lyase_dom"/>
</dbReference>
<comment type="caution">
    <text evidence="5">The sequence shown here is derived from an EMBL/GenBank/DDBJ whole genome shotgun (WGS) entry which is preliminary data.</text>
</comment>
<evidence type="ECO:0000313" key="5">
    <source>
        <dbReference type="EMBL" id="CAG8404012.1"/>
    </source>
</evidence>
<name>A0A9W4JPN1_9EURO</name>
<feature type="chain" id="PRO_5040862258" description="Alginate lyase domain-containing protein" evidence="3">
    <location>
        <begin position="20"/>
        <end position="430"/>
    </location>
</feature>
<dbReference type="Gene3D" id="1.50.10.100">
    <property type="entry name" value="Chondroitin AC/alginate lyase"/>
    <property type="match status" value="1"/>
</dbReference>
<dbReference type="Pfam" id="PF05426">
    <property type="entry name" value="Alginate_lyase"/>
    <property type="match status" value="1"/>
</dbReference>
<dbReference type="EMBL" id="CAJVPA010000208">
    <property type="protein sequence ID" value="CAG8404012.1"/>
    <property type="molecule type" value="Genomic_DNA"/>
</dbReference>
<proteinExistence type="predicted"/>
<feature type="domain" description="Alginate lyase" evidence="4">
    <location>
        <begin position="90"/>
        <end position="316"/>
    </location>
</feature>
<keyword evidence="2" id="KW-0456">Lyase</keyword>
<keyword evidence="1 3" id="KW-0732">Signal</keyword>
<evidence type="ECO:0000256" key="3">
    <source>
        <dbReference type="SAM" id="SignalP"/>
    </source>
</evidence>
<sequence length="430" mass="48510">MHFKRIAFVFHLLLTSASATHDAKPFAHPGALHTNQDFQRIREKVKAKAEPWYRGWQHLQSAKLAQTAWTPQPHEVLVRGTNATWQPTPAQNYGDAYRDAHSAYQLTVRWLIGGNTSYADHAVDILNGWGSTLRDINGTEDKFLAAGLYGYQFANAAELLRVYPGWTKANQSVFATMLKDVFAKYNFDFLEHHNYKTSFYYANWDLCNIASLQAIGIFTDNRTMYDYANNYWKQGLPDTSVVVNGALPYFSIANFTEDQSGKQLMEIQESGRDQGHATLCIALLGVIGQQGWNQGVDLYSTYQRQILNGYDFLFPHHEILADATIHSAEYIAKYNTNHTVPYTPYTSWEGLLSVVAEKARFSVRPGYEAVVSHYAGVKHLNNSWSMEYRDYVNKNISANIEGGGGDYGPNSGGYDVFGHGTLLYRIESDA</sequence>
<organism evidence="5 6">
    <name type="scientific">Penicillium salamii</name>
    <dbReference type="NCBI Taxonomy" id="1612424"/>
    <lineage>
        <taxon>Eukaryota</taxon>
        <taxon>Fungi</taxon>
        <taxon>Dikarya</taxon>
        <taxon>Ascomycota</taxon>
        <taxon>Pezizomycotina</taxon>
        <taxon>Eurotiomycetes</taxon>
        <taxon>Eurotiomycetidae</taxon>
        <taxon>Eurotiales</taxon>
        <taxon>Aspergillaceae</taxon>
        <taxon>Penicillium</taxon>
    </lineage>
</organism>
<gene>
    <name evidence="5" type="ORF">PSALAMII_LOCUS8441</name>
</gene>
<evidence type="ECO:0000256" key="2">
    <source>
        <dbReference type="ARBA" id="ARBA00023239"/>
    </source>
</evidence>
<evidence type="ECO:0000256" key="1">
    <source>
        <dbReference type="ARBA" id="ARBA00022729"/>
    </source>
</evidence>
<protein>
    <recommendedName>
        <fullName evidence="4">Alginate lyase domain-containing protein</fullName>
    </recommendedName>
</protein>